<dbReference type="Pfam" id="PF16964">
    <property type="entry name" value="TadF"/>
    <property type="match status" value="1"/>
</dbReference>
<feature type="transmembrane region" description="Helical" evidence="1">
    <location>
        <begin position="21"/>
        <end position="40"/>
    </location>
</feature>
<reference evidence="2 3" key="1">
    <citation type="submission" date="2017-11" db="EMBL/GenBank/DDBJ databases">
        <title>Reclassification of Bisgaard taxon 5 as Caviibacterium pharyngocola gen. nov., sp. nov.</title>
        <authorList>
            <person name="Christensen H."/>
        </authorList>
    </citation>
    <scope>NUCLEOTIDE SEQUENCE [LARGE SCALE GENOMIC DNA]</scope>
    <source>
        <strain evidence="2 3">7_3</strain>
    </source>
</reference>
<evidence type="ECO:0000313" key="3">
    <source>
        <dbReference type="Proteomes" id="UP000230282"/>
    </source>
</evidence>
<accession>A0A2M8RWW2</accession>
<dbReference type="RefSeq" id="WP_100296301.1">
    <property type="nucleotide sequence ID" value="NZ_PHGZ01000008.1"/>
</dbReference>
<dbReference type="EMBL" id="PHGZ01000008">
    <property type="protein sequence ID" value="PJG83363.1"/>
    <property type="molecule type" value="Genomic_DNA"/>
</dbReference>
<sequence>MKETSSNFNLLRRFIRHQYGAVTIEFVFAILFLGVILAFMGDLVVLRSTIGKLDNVSYSLTGLLRERLQLHERSPYLWVTQDDLQNFETIAERMMFGENKQHPKLYVLVESLILSPLKENEEYPIKDYRGLGTKGSNTKCNPSHQTLDQNPDFKILSPLSEADATKKIPLYQVTVCVEQHSWFKTLVLSKEQTEKDILRSSSFAVGR</sequence>
<dbReference type="AlphaFoldDB" id="A0A2M8RWW2"/>
<keyword evidence="1" id="KW-0812">Transmembrane</keyword>
<dbReference type="Proteomes" id="UP000230282">
    <property type="component" value="Unassembled WGS sequence"/>
</dbReference>
<dbReference type="InterPro" id="IPR031582">
    <property type="entry name" value="TadF"/>
</dbReference>
<name>A0A2M8RWW2_9PAST</name>
<organism evidence="2 3">
    <name type="scientific">Caviibacterium pharyngocola</name>
    <dbReference type="NCBI Taxonomy" id="28159"/>
    <lineage>
        <taxon>Bacteria</taxon>
        <taxon>Pseudomonadati</taxon>
        <taxon>Pseudomonadota</taxon>
        <taxon>Gammaproteobacteria</taxon>
        <taxon>Pasteurellales</taxon>
        <taxon>Pasteurellaceae</taxon>
        <taxon>Caviibacterium</taxon>
    </lineage>
</organism>
<keyword evidence="3" id="KW-1185">Reference proteome</keyword>
<keyword evidence="1" id="KW-1133">Transmembrane helix</keyword>
<comment type="caution">
    <text evidence="2">The sequence shown here is derived from an EMBL/GenBank/DDBJ whole genome shotgun (WGS) entry which is preliminary data.</text>
</comment>
<gene>
    <name evidence="2" type="ORF">CVP04_04365</name>
</gene>
<proteinExistence type="predicted"/>
<evidence type="ECO:0000256" key="1">
    <source>
        <dbReference type="SAM" id="Phobius"/>
    </source>
</evidence>
<protein>
    <submittedName>
        <fullName evidence="2">Protein TadF</fullName>
    </submittedName>
</protein>
<evidence type="ECO:0000313" key="2">
    <source>
        <dbReference type="EMBL" id="PJG83363.1"/>
    </source>
</evidence>
<dbReference type="OrthoDB" id="7059416at2"/>
<keyword evidence="1" id="KW-0472">Membrane</keyword>